<dbReference type="EMBL" id="JBHSHD010000006">
    <property type="protein sequence ID" value="MFC4820020.1"/>
    <property type="molecule type" value="Genomic_DNA"/>
</dbReference>
<gene>
    <name evidence="2" type="ORF">ACFO6Q_06785</name>
</gene>
<name>A0ABV9QSM2_9GAMM</name>
<proteinExistence type="predicted"/>
<evidence type="ECO:0000313" key="2">
    <source>
        <dbReference type="EMBL" id="MFC4820020.1"/>
    </source>
</evidence>
<evidence type="ECO:0000256" key="1">
    <source>
        <dbReference type="SAM" id="SignalP"/>
    </source>
</evidence>
<dbReference type="Proteomes" id="UP001595886">
    <property type="component" value="Unassembled WGS sequence"/>
</dbReference>
<feature type="signal peptide" evidence="1">
    <location>
        <begin position="1"/>
        <end position="21"/>
    </location>
</feature>
<dbReference type="RefSeq" id="WP_380019838.1">
    <property type="nucleotide sequence ID" value="NZ_JBHSHD010000006.1"/>
</dbReference>
<protein>
    <recommendedName>
        <fullName evidence="4">DUF839 domain-containing protein</fullName>
    </recommendedName>
</protein>
<organism evidence="2 3">
    <name type="scientific">Dokdonella ginsengisoli</name>
    <dbReference type="NCBI Taxonomy" id="363846"/>
    <lineage>
        <taxon>Bacteria</taxon>
        <taxon>Pseudomonadati</taxon>
        <taxon>Pseudomonadota</taxon>
        <taxon>Gammaproteobacteria</taxon>
        <taxon>Lysobacterales</taxon>
        <taxon>Rhodanobacteraceae</taxon>
        <taxon>Dokdonella</taxon>
    </lineage>
</organism>
<feature type="chain" id="PRO_5045927774" description="DUF839 domain-containing protein" evidence="1">
    <location>
        <begin position="22"/>
        <end position="542"/>
    </location>
</feature>
<comment type="caution">
    <text evidence="2">The sequence shown here is derived from an EMBL/GenBank/DDBJ whole genome shotgun (WGS) entry which is preliminary data.</text>
</comment>
<keyword evidence="1" id="KW-0732">Signal</keyword>
<sequence>MKKTFLAAAVAVLLGQNPAVAQSVPWRAVIGDNSGVTVPGLPAVNRGVTDELLGDLGKGYVGVRITSPDSAQGYWAMKQGSWTQYTKYGVTGAQGPGRTGTDATHVFLSINSGGSGAGADGQRVFIARAGAPDNTNTATWGLWRWDTTKNVEIARGATDADPLGPHLGDDWVFQNDSSTSFQGARAMNGGQVLIDAFVTSPTNATRRYLAKSVPGQPMLPCAMKDSTDRALAPNLTDGDTFDTSWGFSDITVTPDNRVYAELDASNSRVGIWELCSGAPRAVIVNNETGARGPDIGIGTAVFTGFNPVHPGQPGSLYFFANFRPTPSDTSRTGLFHHDGASSKPLAMNDDAGVYGPNWRGTTWNSFDTSSLTSAGEYTAFQAQVRSSDGGNPWGLWRVRAGGTPQLVAIRGINETGPEAGRQWDTFYGNAVLANGDIIAQARTQPDSEYALWLLKNDGSAPRRILKAGQSVSVPTASGVVQAAVSSYEVPSGAAPYSRGGDSWIGADGSLLISVSLATYGSAMITALPSNPIDAIFANGFDG</sequence>
<evidence type="ECO:0000313" key="3">
    <source>
        <dbReference type="Proteomes" id="UP001595886"/>
    </source>
</evidence>
<evidence type="ECO:0008006" key="4">
    <source>
        <dbReference type="Google" id="ProtNLM"/>
    </source>
</evidence>
<keyword evidence="3" id="KW-1185">Reference proteome</keyword>
<reference evidence="3" key="1">
    <citation type="journal article" date="2019" name="Int. J. Syst. Evol. Microbiol.">
        <title>The Global Catalogue of Microorganisms (GCM) 10K type strain sequencing project: providing services to taxonomists for standard genome sequencing and annotation.</title>
        <authorList>
            <consortium name="The Broad Institute Genomics Platform"/>
            <consortium name="The Broad Institute Genome Sequencing Center for Infectious Disease"/>
            <person name="Wu L."/>
            <person name="Ma J."/>
        </authorList>
    </citation>
    <scope>NUCLEOTIDE SEQUENCE [LARGE SCALE GENOMIC DNA]</scope>
    <source>
        <strain evidence="3">CCUG 30340</strain>
    </source>
</reference>
<accession>A0ABV9QSM2</accession>